<keyword evidence="4" id="KW-0460">Magnesium</keyword>
<keyword evidence="3" id="KW-0547">Nucleotide-binding</keyword>
<dbReference type="GO" id="GO:0005525">
    <property type="term" value="F:GTP binding"/>
    <property type="evidence" value="ECO:0007669"/>
    <property type="project" value="UniProtKB-KW"/>
</dbReference>
<dbReference type="InterPro" id="IPR002847">
    <property type="entry name" value="F420-0_gamma-glut_ligase-dom"/>
</dbReference>
<sequence>MQVVAVEGIGEIAPGDDLAVILGDALDAHRRDGSLATGDILAVTSKIVSKAEGRIVRADDREQAITDETVRVVATRGATRIVENRLGIVGAAAGVDASNTAEGTVLLLPVDPDASASRLRRALEERFGVRLGVVITDTLGRTWREGQTDVTIGASGVRVLDDLRGSTDAQGRVLDVTVPAVGDEIAAAADLVKGKSLGRPLAIVRGLAHLLDDDAPGARAMIRSSATDMFRLGTDEAWAEGFAAGVAASSAAAAPASAVGSGSAEAPVPGASRSES</sequence>
<evidence type="ECO:0000256" key="4">
    <source>
        <dbReference type="ARBA" id="ARBA00022842"/>
    </source>
</evidence>
<evidence type="ECO:0000256" key="6">
    <source>
        <dbReference type="ARBA" id="ARBA00023134"/>
    </source>
</evidence>
<protein>
    <submittedName>
        <fullName evidence="10">Coenzyme F420-0:L-glutamate ligase</fullName>
        <ecNumber evidence="10">6.3.2.31</ecNumber>
    </submittedName>
</protein>
<evidence type="ECO:0000256" key="5">
    <source>
        <dbReference type="ARBA" id="ARBA00022958"/>
    </source>
</evidence>
<feature type="region of interest" description="Disordered" evidence="8">
    <location>
        <begin position="255"/>
        <end position="276"/>
    </location>
</feature>
<dbReference type="GO" id="GO:0046872">
    <property type="term" value="F:metal ion binding"/>
    <property type="evidence" value="ECO:0007669"/>
    <property type="project" value="UniProtKB-KW"/>
</dbReference>
<dbReference type="GO" id="GO:0052618">
    <property type="term" value="F:coenzyme F420-0:L-glutamate ligase activity"/>
    <property type="evidence" value="ECO:0007669"/>
    <property type="project" value="UniProtKB-EC"/>
</dbReference>
<dbReference type="EC" id="6.3.2.31" evidence="10"/>
<dbReference type="InterPro" id="IPR008225">
    <property type="entry name" value="F420-0_g-glutamyl_ligase"/>
</dbReference>
<dbReference type="PANTHER" id="PTHR47917:SF1">
    <property type="entry name" value="COENZYME F420:L-GLUTAMATE LIGASE"/>
    <property type="match status" value="1"/>
</dbReference>
<accession>A0A7C9PNC5</accession>
<evidence type="ECO:0000256" key="3">
    <source>
        <dbReference type="ARBA" id="ARBA00022741"/>
    </source>
</evidence>
<keyword evidence="2" id="KW-0479">Metal-binding</keyword>
<reference evidence="10 11" key="1">
    <citation type="journal article" date="2014" name="Int. J. Syst. Evol. Microbiol.">
        <title>Description of Galbitalea soli gen. nov., sp. nov., and Frondihabitans sucicola sp. nov.</title>
        <authorList>
            <person name="Kim S.J."/>
            <person name="Lim J.M."/>
            <person name="Ahn J.H."/>
            <person name="Weon H.Y."/>
            <person name="Hamada M."/>
            <person name="Suzuki K."/>
            <person name="Ahn T.Y."/>
            <person name="Kwon S.W."/>
        </authorList>
    </citation>
    <scope>NUCLEOTIDE SEQUENCE [LARGE SCALE GENOMIC DNA]</scope>
    <source>
        <strain evidence="10 11">NBRC 108727</strain>
    </source>
</reference>
<feature type="compositionally biased region" description="Low complexity" evidence="8">
    <location>
        <begin position="255"/>
        <end position="268"/>
    </location>
</feature>
<evidence type="ECO:0000256" key="8">
    <source>
        <dbReference type="SAM" id="MobiDB-lite"/>
    </source>
</evidence>
<dbReference type="NCBIfam" id="TIGR01916">
    <property type="entry name" value="F420_cofE"/>
    <property type="match status" value="1"/>
</dbReference>
<keyword evidence="1 10" id="KW-0436">Ligase</keyword>
<evidence type="ECO:0000313" key="11">
    <source>
        <dbReference type="Proteomes" id="UP000479756"/>
    </source>
</evidence>
<keyword evidence="5" id="KW-0630">Potassium</keyword>
<dbReference type="AlphaFoldDB" id="A0A7C9PNC5"/>
<evidence type="ECO:0000256" key="7">
    <source>
        <dbReference type="ARBA" id="ARBA00023211"/>
    </source>
</evidence>
<evidence type="ECO:0000256" key="1">
    <source>
        <dbReference type="ARBA" id="ARBA00022598"/>
    </source>
</evidence>
<dbReference type="PANTHER" id="PTHR47917">
    <property type="match status" value="1"/>
</dbReference>
<dbReference type="Pfam" id="PF01996">
    <property type="entry name" value="F420_ligase"/>
    <property type="match status" value="1"/>
</dbReference>
<proteinExistence type="predicted"/>
<feature type="domain" description="Coenzyme F420:L-glutamate ligase-like" evidence="9">
    <location>
        <begin position="9"/>
        <end position="206"/>
    </location>
</feature>
<keyword evidence="7" id="KW-0464">Manganese</keyword>
<evidence type="ECO:0000256" key="2">
    <source>
        <dbReference type="ARBA" id="ARBA00022723"/>
    </source>
</evidence>
<keyword evidence="6" id="KW-0342">GTP-binding</keyword>
<dbReference type="SUPFAM" id="SSF144010">
    <property type="entry name" value="CofE-like"/>
    <property type="match status" value="1"/>
</dbReference>
<dbReference type="Proteomes" id="UP000479756">
    <property type="component" value="Unassembled WGS sequence"/>
</dbReference>
<keyword evidence="11" id="KW-1185">Reference proteome</keyword>
<name>A0A7C9PNC5_9MICO</name>
<comment type="caution">
    <text evidence="10">The sequence shown here is derived from an EMBL/GenBank/DDBJ whole genome shotgun (WGS) entry which is preliminary data.</text>
</comment>
<dbReference type="EMBL" id="JAAGWZ010000002">
    <property type="protein sequence ID" value="NEM91525.1"/>
    <property type="molecule type" value="Genomic_DNA"/>
</dbReference>
<dbReference type="NCBIfam" id="NF009810">
    <property type="entry name" value="PRK13294.1"/>
    <property type="match status" value="1"/>
</dbReference>
<gene>
    <name evidence="10" type="ORF">G3T37_09165</name>
</gene>
<dbReference type="Gene3D" id="3.30.1330.100">
    <property type="entry name" value="CofE-like"/>
    <property type="match status" value="2"/>
</dbReference>
<evidence type="ECO:0000313" key="10">
    <source>
        <dbReference type="EMBL" id="NEM91525.1"/>
    </source>
</evidence>
<organism evidence="10 11">
    <name type="scientific">Galbitalea soli</name>
    <dbReference type="NCBI Taxonomy" id="1268042"/>
    <lineage>
        <taxon>Bacteria</taxon>
        <taxon>Bacillati</taxon>
        <taxon>Actinomycetota</taxon>
        <taxon>Actinomycetes</taxon>
        <taxon>Micrococcales</taxon>
        <taxon>Microbacteriaceae</taxon>
        <taxon>Galbitalea</taxon>
    </lineage>
</organism>
<evidence type="ECO:0000259" key="9">
    <source>
        <dbReference type="Pfam" id="PF01996"/>
    </source>
</evidence>